<dbReference type="AlphaFoldDB" id="A0A1A7NQD7"/>
<evidence type="ECO:0008006" key="3">
    <source>
        <dbReference type="Google" id="ProtNLM"/>
    </source>
</evidence>
<protein>
    <recommendedName>
        <fullName evidence="3">MmcQ protein</fullName>
    </recommendedName>
</protein>
<dbReference type="OrthoDB" id="3194910at2"/>
<name>A0A1A7NQD7_9PAST</name>
<dbReference type="InterPro" id="IPR038056">
    <property type="entry name" value="YjbR-like_sf"/>
</dbReference>
<dbReference type="InterPro" id="IPR058532">
    <property type="entry name" value="YjbR/MT2646/Rv2570-like"/>
</dbReference>
<dbReference type="RefSeq" id="WP_065239449.1">
    <property type="nucleotide sequence ID" value="NZ_JTJM01000030.1"/>
</dbReference>
<reference evidence="1 2" key="1">
    <citation type="submission" date="2014-11" db="EMBL/GenBank/DDBJ databases">
        <title>Pan-genome of Gallibacterium spp.</title>
        <authorList>
            <person name="Kudirkiene E."/>
            <person name="Bojesen A.M."/>
        </authorList>
    </citation>
    <scope>NUCLEOTIDE SEQUENCE [LARGE SCALE GENOMIC DNA]</scope>
    <source>
        <strain evidence="1 2">F151</strain>
    </source>
</reference>
<accession>A0A1A7NQD7</accession>
<dbReference type="InterPro" id="IPR007351">
    <property type="entry name" value="YjbR"/>
</dbReference>
<organism evidence="1 2">
    <name type="scientific">Gallibacterium genomosp. 3</name>
    <dbReference type="NCBI Taxonomy" id="505345"/>
    <lineage>
        <taxon>Bacteria</taxon>
        <taxon>Pseudomonadati</taxon>
        <taxon>Pseudomonadota</taxon>
        <taxon>Gammaproteobacteria</taxon>
        <taxon>Pasteurellales</taxon>
        <taxon>Pasteurellaceae</taxon>
        <taxon>Gallibacterium</taxon>
    </lineage>
</organism>
<dbReference type="Proteomes" id="UP000243558">
    <property type="component" value="Unassembled WGS sequence"/>
</dbReference>
<dbReference type="Pfam" id="PF04237">
    <property type="entry name" value="YjbR"/>
    <property type="match status" value="1"/>
</dbReference>
<gene>
    <name evidence="1" type="ORF">QV01_06875</name>
</gene>
<sequence length="118" mass="14024">MLNQTLLFEYLQDRYRVKPEYIFAKYPDYAVFRHPLSQKWFGLFMQIPGTKLGLQTTALKPVLNLKLDPEFIDVLRQQTGYYPAYHMNKQHWISIDLEQVADLAEIVPLIEDSYLLTR</sequence>
<proteinExistence type="predicted"/>
<evidence type="ECO:0000313" key="1">
    <source>
        <dbReference type="EMBL" id="OBW91736.1"/>
    </source>
</evidence>
<dbReference type="Gene3D" id="3.90.1150.30">
    <property type="match status" value="1"/>
</dbReference>
<keyword evidence="2" id="KW-1185">Reference proteome</keyword>
<comment type="caution">
    <text evidence="1">The sequence shown here is derived from an EMBL/GenBank/DDBJ whole genome shotgun (WGS) entry which is preliminary data.</text>
</comment>
<dbReference type="SUPFAM" id="SSF142906">
    <property type="entry name" value="YjbR-like"/>
    <property type="match status" value="1"/>
</dbReference>
<dbReference type="EMBL" id="JTJM01000030">
    <property type="protein sequence ID" value="OBW91736.1"/>
    <property type="molecule type" value="Genomic_DNA"/>
</dbReference>
<evidence type="ECO:0000313" key="2">
    <source>
        <dbReference type="Proteomes" id="UP000243558"/>
    </source>
</evidence>
<dbReference type="PANTHER" id="PTHR35145:SF1">
    <property type="entry name" value="CYTOPLASMIC PROTEIN"/>
    <property type="match status" value="1"/>
</dbReference>
<dbReference type="PANTHER" id="PTHR35145">
    <property type="entry name" value="CYTOPLASMIC PROTEIN-RELATED"/>
    <property type="match status" value="1"/>
</dbReference>